<sequence>MLKTNKKYDLENRTLIFAKLVINFCKKLPNNTINFKLVDQLIRSAGSIGANYREANDSLSKKDFIHRLRITRKETKETIFWLELIKEANKDVIVDNLIDECIQLRNILSAIIKKIKV</sequence>
<dbReference type="InterPro" id="IPR012657">
    <property type="entry name" value="23S_rRNA-intervening_sequence"/>
</dbReference>
<comment type="caution">
    <text evidence="1">The sequence shown here is derived from an EMBL/GenBank/DDBJ whole genome shotgun (WGS) entry which is preliminary data.</text>
</comment>
<dbReference type="PANTHER" id="PTHR38471">
    <property type="entry name" value="FOUR HELIX BUNDLE PROTEIN"/>
    <property type="match status" value="1"/>
</dbReference>
<dbReference type="PANTHER" id="PTHR38471:SF2">
    <property type="entry name" value="FOUR HELIX BUNDLE PROTEIN"/>
    <property type="match status" value="1"/>
</dbReference>
<evidence type="ECO:0000313" key="1">
    <source>
        <dbReference type="EMBL" id="PJC81734.1"/>
    </source>
</evidence>
<organism evidence="1 2">
    <name type="scientific">Candidatus Roizmanbacteria bacterium CG_4_8_14_3_um_filter_36_10</name>
    <dbReference type="NCBI Taxonomy" id="1974834"/>
    <lineage>
        <taxon>Bacteria</taxon>
        <taxon>Candidatus Roizmaniibacteriota</taxon>
    </lineage>
</organism>
<dbReference type="Gene3D" id="1.20.1440.60">
    <property type="entry name" value="23S rRNA-intervening sequence"/>
    <property type="match status" value="1"/>
</dbReference>
<dbReference type="Proteomes" id="UP000229370">
    <property type="component" value="Unassembled WGS sequence"/>
</dbReference>
<evidence type="ECO:0000313" key="2">
    <source>
        <dbReference type="Proteomes" id="UP000229370"/>
    </source>
</evidence>
<dbReference type="NCBIfam" id="TIGR02436">
    <property type="entry name" value="four helix bundle protein"/>
    <property type="match status" value="1"/>
</dbReference>
<dbReference type="Pfam" id="PF05635">
    <property type="entry name" value="23S_rRNA_IVP"/>
    <property type="match status" value="1"/>
</dbReference>
<reference evidence="2" key="1">
    <citation type="submission" date="2017-09" db="EMBL/GenBank/DDBJ databases">
        <title>Depth-based differentiation of microbial function through sediment-hosted aquifers and enrichment of novel symbionts in the deep terrestrial subsurface.</title>
        <authorList>
            <person name="Probst A.J."/>
            <person name="Ladd B."/>
            <person name="Jarett J.K."/>
            <person name="Geller-Mcgrath D.E."/>
            <person name="Sieber C.M.K."/>
            <person name="Emerson J.B."/>
            <person name="Anantharaman K."/>
            <person name="Thomas B.C."/>
            <person name="Malmstrom R."/>
            <person name="Stieglmeier M."/>
            <person name="Klingl A."/>
            <person name="Woyke T."/>
            <person name="Ryan C.M."/>
            <person name="Banfield J.F."/>
        </authorList>
    </citation>
    <scope>NUCLEOTIDE SEQUENCE [LARGE SCALE GENOMIC DNA]</scope>
</reference>
<protein>
    <submittedName>
        <fullName evidence="1">Four helix bundle protein</fullName>
    </submittedName>
</protein>
<dbReference type="InterPro" id="IPR036583">
    <property type="entry name" value="23S_rRNA_IVS_sf"/>
</dbReference>
<dbReference type="SUPFAM" id="SSF158446">
    <property type="entry name" value="IVS-encoded protein-like"/>
    <property type="match status" value="1"/>
</dbReference>
<dbReference type="EMBL" id="PFQK01000053">
    <property type="protein sequence ID" value="PJC81734.1"/>
    <property type="molecule type" value="Genomic_DNA"/>
</dbReference>
<gene>
    <name evidence="1" type="ORF">CO007_03140</name>
</gene>
<accession>A0A2M8GMF4</accession>
<dbReference type="AlphaFoldDB" id="A0A2M8GMF4"/>
<name>A0A2M8GMF4_9BACT</name>
<dbReference type="PIRSF" id="PIRSF035652">
    <property type="entry name" value="CHP02436"/>
    <property type="match status" value="1"/>
</dbReference>
<proteinExistence type="predicted"/>